<accession>A0AAW2ZDA5</accession>
<dbReference type="InterPro" id="IPR001611">
    <property type="entry name" value="Leu-rich_rpt"/>
</dbReference>
<dbReference type="PANTHER" id="PTHR13318">
    <property type="entry name" value="PARTNER OF PAIRED, ISOFORM B-RELATED"/>
    <property type="match status" value="1"/>
</dbReference>
<sequence>MFRCLDFSNCESSGIHFAMKRGMIPLRNVTCTIWTGSGITAGELTFIAENSNTLTSVDLRNCWNIDGEKATSLLSSCVNLTSLRVDGSNINMDSMCMAVPKFTSLKYFSFDGRKCGHPSESEVQEVDFNNRYFLRNITQFWKGITEICIKSQSINTQSAEMLFQIPSLVKIDLQKNDLVHSESMWVELIANKSIREVNLSRNKIGDDAVCYITNKSNITHLNVSYCDIGDPSIFCILLNNKITHLDVSGNNKITDNAWYVDVPQNRSLVHLNVSNNKKLSEAALLNMSYSSNLKHLNISGNKLMINQKSIIAVLNQTKQLREFVAQHCSINSLHLSVPVATNSGIHTFCLGFNDITTIPDLILNLPNLTKLDLQSNDLHNEDVGKLFSKTSLKDLNLSYNLFLVRFMLKRASRK</sequence>
<dbReference type="Gene3D" id="3.80.10.10">
    <property type="entry name" value="Ribonuclease Inhibitor"/>
    <property type="match status" value="3"/>
</dbReference>
<dbReference type="Proteomes" id="UP001431209">
    <property type="component" value="Unassembled WGS sequence"/>
</dbReference>
<keyword evidence="2" id="KW-1185">Reference proteome</keyword>
<name>A0AAW2ZDA5_9EUKA</name>
<proteinExistence type="predicted"/>
<evidence type="ECO:0000313" key="2">
    <source>
        <dbReference type="Proteomes" id="UP001431209"/>
    </source>
</evidence>
<dbReference type="GO" id="GO:0019005">
    <property type="term" value="C:SCF ubiquitin ligase complex"/>
    <property type="evidence" value="ECO:0007669"/>
    <property type="project" value="TreeGrafter"/>
</dbReference>
<dbReference type="GO" id="GO:0031146">
    <property type="term" value="P:SCF-dependent proteasomal ubiquitin-dependent protein catabolic process"/>
    <property type="evidence" value="ECO:0007669"/>
    <property type="project" value="TreeGrafter"/>
</dbReference>
<organism evidence="1 2">
    <name type="scientific">Acrasis kona</name>
    <dbReference type="NCBI Taxonomy" id="1008807"/>
    <lineage>
        <taxon>Eukaryota</taxon>
        <taxon>Discoba</taxon>
        <taxon>Heterolobosea</taxon>
        <taxon>Tetramitia</taxon>
        <taxon>Eutetramitia</taxon>
        <taxon>Acrasidae</taxon>
        <taxon>Acrasis</taxon>
    </lineage>
</organism>
<dbReference type="SUPFAM" id="SSF52058">
    <property type="entry name" value="L domain-like"/>
    <property type="match status" value="1"/>
</dbReference>
<gene>
    <name evidence="1" type="ORF">AKO1_000138</name>
</gene>
<dbReference type="AlphaFoldDB" id="A0AAW2ZDA5"/>
<evidence type="ECO:0000313" key="1">
    <source>
        <dbReference type="EMBL" id="KAL0487736.1"/>
    </source>
</evidence>
<dbReference type="Pfam" id="PF13516">
    <property type="entry name" value="LRR_6"/>
    <property type="match status" value="5"/>
</dbReference>
<dbReference type="InterPro" id="IPR032675">
    <property type="entry name" value="LRR_dom_sf"/>
</dbReference>
<dbReference type="EMBL" id="JAOPGA020001371">
    <property type="protein sequence ID" value="KAL0487736.1"/>
    <property type="molecule type" value="Genomic_DNA"/>
</dbReference>
<comment type="caution">
    <text evidence="1">The sequence shown here is derived from an EMBL/GenBank/DDBJ whole genome shotgun (WGS) entry which is preliminary data.</text>
</comment>
<protein>
    <submittedName>
        <fullName evidence="1">PIRL3</fullName>
    </submittedName>
</protein>
<reference evidence="1 2" key="1">
    <citation type="submission" date="2024-03" db="EMBL/GenBank/DDBJ databases">
        <title>The Acrasis kona genome and developmental transcriptomes reveal deep origins of eukaryotic multicellular pathways.</title>
        <authorList>
            <person name="Sheikh S."/>
            <person name="Fu C.-J."/>
            <person name="Brown M.W."/>
            <person name="Baldauf S.L."/>
        </authorList>
    </citation>
    <scope>NUCLEOTIDE SEQUENCE [LARGE SCALE GENOMIC DNA]</scope>
    <source>
        <strain evidence="1 2">ATCC MYA-3509</strain>
    </source>
</reference>
<dbReference type="PANTHER" id="PTHR13318:SF95">
    <property type="entry name" value="F-BOX PROTEIN YLR352W"/>
    <property type="match status" value="1"/>
</dbReference>